<organism evidence="3 4">
    <name type="scientific">Rubroshorea leprosula</name>
    <dbReference type="NCBI Taxonomy" id="152421"/>
    <lineage>
        <taxon>Eukaryota</taxon>
        <taxon>Viridiplantae</taxon>
        <taxon>Streptophyta</taxon>
        <taxon>Embryophyta</taxon>
        <taxon>Tracheophyta</taxon>
        <taxon>Spermatophyta</taxon>
        <taxon>Magnoliopsida</taxon>
        <taxon>eudicotyledons</taxon>
        <taxon>Gunneridae</taxon>
        <taxon>Pentapetalae</taxon>
        <taxon>rosids</taxon>
        <taxon>malvids</taxon>
        <taxon>Malvales</taxon>
        <taxon>Dipterocarpaceae</taxon>
        <taxon>Rubroshorea</taxon>
    </lineage>
</organism>
<dbReference type="NCBIfam" id="TIGR01640">
    <property type="entry name" value="F_box_assoc_1"/>
    <property type="match status" value="1"/>
</dbReference>
<proteinExistence type="predicted"/>
<dbReference type="CDD" id="cd22157">
    <property type="entry name" value="F-box_AtFBW1-like"/>
    <property type="match status" value="1"/>
</dbReference>
<feature type="domain" description="F-box associated beta-propeller type 1" evidence="2">
    <location>
        <begin position="97"/>
        <end position="263"/>
    </location>
</feature>
<dbReference type="Pfam" id="PF07734">
    <property type="entry name" value="FBA_1"/>
    <property type="match status" value="1"/>
</dbReference>
<accession>A0AAV5KYL7</accession>
<dbReference type="InterPro" id="IPR001810">
    <property type="entry name" value="F-box_dom"/>
</dbReference>
<evidence type="ECO:0000259" key="2">
    <source>
        <dbReference type="Pfam" id="PF07734"/>
    </source>
</evidence>
<dbReference type="InterPro" id="IPR006527">
    <property type="entry name" value="F-box-assoc_dom_typ1"/>
</dbReference>
<sequence>MAVPVEFSQDLVEEILVMLPVSSLLRFKCVSKQWFLLLSNPKFIRRHQLKTSVQTCQVFFEGNRFPPKFSLGTLKNKGDYMNLFQLVETTIEAPQSEVYWGFLGHCDGLLCLHFGSVETRRSSIVVWNPLTREEKRIQVPESCWSKFEEFGFGYDSSSDDYKVVVVTYCSSSPIKIHSLGLNKFSWKTTQGSIQDFSNCSSELSSVHVNGYLYWAIGFVRPGPKHIACFDLSRDIMTVVETLGGKSFEKSQMELTILGGSLCLVESEDSVKFDAIFTPLTWTAVDEDVIIPICYTKQGKVLIYATERQGLVLYNPNDGSFDKLAGSGASGYDNDRQITWIPVAPYVESLVSP</sequence>
<dbReference type="InterPro" id="IPR036047">
    <property type="entry name" value="F-box-like_dom_sf"/>
</dbReference>
<dbReference type="InterPro" id="IPR011043">
    <property type="entry name" value="Gal_Oxase/kelch_b-propeller"/>
</dbReference>
<gene>
    <name evidence="3" type="ORF">SLEP1_g38936</name>
</gene>
<dbReference type="Pfam" id="PF00646">
    <property type="entry name" value="F-box"/>
    <property type="match status" value="1"/>
</dbReference>
<evidence type="ECO:0000313" key="4">
    <source>
        <dbReference type="Proteomes" id="UP001054252"/>
    </source>
</evidence>
<keyword evidence="4" id="KW-1185">Reference proteome</keyword>
<dbReference type="Proteomes" id="UP001054252">
    <property type="component" value="Unassembled WGS sequence"/>
</dbReference>
<evidence type="ECO:0000259" key="1">
    <source>
        <dbReference type="Pfam" id="PF00646"/>
    </source>
</evidence>
<dbReference type="PANTHER" id="PTHR31672">
    <property type="entry name" value="BNACNNG10540D PROTEIN"/>
    <property type="match status" value="1"/>
</dbReference>
<reference evidence="3 4" key="1">
    <citation type="journal article" date="2021" name="Commun. Biol.">
        <title>The genome of Shorea leprosula (Dipterocarpaceae) highlights the ecological relevance of drought in aseasonal tropical rainforests.</title>
        <authorList>
            <person name="Ng K.K.S."/>
            <person name="Kobayashi M.J."/>
            <person name="Fawcett J.A."/>
            <person name="Hatakeyama M."/>
            <person name="Paape T."/>
            <person name="Ng C.H."/>
            <person name="Ang C.C."/>
            <person name="Tnah L.H."/>
            <person name="Lee C.T."/>
            <person name="Nishiyama T."/>
            <person name="Sese J."/>
            <person name="O'Brien M.J."/>
            <person name="Copetti D."/>
            <person name="Mohd Noor M.I."/>
            <person name="Ong R.C."/>
            <person name="Putra M."/>
            <person name="Sireger I.Z."/>
            <person name="Indrioko S."/>
            <person name="Kosugi Y."/>
            <person name="Izuno A."/>
            <person name="Isagi Y."/>
            <person name="Lee S.L."/>
            <person name="Shimizu K.K."/>
        </authorList>
    </citation>
    <scope>NUCLEOTIDE SEQUENCE [LARGE SCALE GENOMIC DNA]</scope>
    <source>
        <strain evidence="3">214</strain>
    </source>
</reference>
<dbReference type="InterPro" id="IPR017451">
    <property type="entry name" value="F-box-assoc_interact_dom"/>
</dbReference>
<evidence type="ECO:0008006" key="5">
    <source>
        <dbReference type="Google" id="ProtNLM"/>
    </source>
</evidence>
<dbReference type="EMBL" id="BPVZ01000085">
    <property type="protein sequence ID" value="GKV30076.1"/>
    <property type="molecule type" value="Genomic_DNA"/>
</dbReference>
<dbReference type="SUPFAM" id="SSF50965">
    <property type="entry name" value="Galactose oxidase, central domain"/>
    <property type="match status" value="1"/>
</dbReference>
<dbReference type="InterPro" id="IPR050796">
    <property type="entry name" value="SCF_F-box_component"/>
</dbReference>
<name>A0AAV5KYL7_9ROSI</name>
<dbReference type="SUPFAM" id="SSF81383">
    <property type="entry name" value="F-box domain"/>
    <property type="match status" value="1"/>
</dbReference>
<evidence type="ECO:0000313" key="3">
    <source>
        <dbReference type="EMBL" id="GKV30076.1"/>
    </source>
</evidence>
<feature type="domain" description="F-box" evidence="1">
    <location>
        <begin position="9"/>
        <end position="44"/>
    </location>
</feature>
<dbReference type="PANTHER" id="PTHR31672:SF13">
    <property type="entry name" value="F-BOX PROTEIN CPR30-LIKE"/>
    <property type="match status" value="1"/>
</dbReference>
<dbReference type="AlphaFoldDB" id="A0AAV5KYL7"/>
<comment type="caution">
    <text evidence="3">The sequence shown here is derived from an EMBL/GenBank/DDBJ whole genome shotgun (WGS) entry which is preliminary data.</text>
</comment>
<protein>
    <recommendedName>
        <fullName evidence="5">F-box domain-containing protein</fullName>
    </recommendedName>
</protein>